<dbReference type="InterPro" id="IPR029058">
    <property type="entry name" value="AB_hydrolase_fold"/>
</dbReference>
<dbReference type="STRING" id="679937.Bcop_1005"/>
<dbReference type="Pfam" id="PF00326">
    <property type="entry name" value="Peptidase_S9"/>
    <property type="match status" value="1"/>
</dbReference>
<evidence type="ECO:0000313" key="4">
    <source>
        <dbReference type="Proteomes" id="UP000018439"/>
    </source>
</evidence>
<dbReference type="EMBL" id="CM001167">
    <property type="protein sequence ID" value="EGJ71212.1"/>
    <property type="molecule type" value="Genomic_DNA"/>
</dbReference>
<dbReference type="HOGENOM" id="CLU_014586_0_0_10"/>
<dbReference type="InterPro" id="IPR001375">
    <property type="entry name" value="Peptidase_S9_cat"/>
</dbReference>
<dbReference type="SUPFAM" id="SSF53474">
    <property type="entry name" value="alpha/beta-Hydrolases"/>
    <property type="match status" value="1"/>
</dbReference>
<gene>
    <name evidence="3" type="ORF">Bcop_1005</name>
</gene>
<dbReference type="GO" id="GO:0006508">
    <property type="term" value="P:proteolysis"/>
    <property type="evidence" value="ECO:0007669"/>
    <property type="project" value="InterPro"/>
</dbReference>
<evidence type="ECO:0000256" key="1">
    <source>
        <dbReference type="SAM" id="SignalP"/>
    </source>
</evidence>
<feature type="signal peptide" evidence="1">
    <location>
        <begin position="1"/>
        <end position="19"/>
    </location>
</feature>
<dbReference type="Gene3D" id="3.40.50.1820">
    <property type="entry name" value="alpha/beta hydrolase"/>
    <property type="match status" value="1"/>
</dbReference>
<organism evidence="3 4">
    <name type="scientific">Bacteroides coprosuis DSM 18011</name>
    <dbReference type="NCBI Taxonomy" id="679937"/>
    <lineage>
        <taxon>Bacteria</taxon>
        <taxon>Pseudomonadati</taxon>
        <taxon>Bacteroidota</taxon>
        <taxon>Bacteroidia</taxon>
        <taxon>Bacteroidales</taxon>
        <taxon>Bacteroidaceae</taxon>
        <taxon>Bacteroides</taxon>
    </lineage>
</organism>
<dbReference type="Proteomes" id="UP000018439">
    <property type="component" value="Chromosome"/>
</dbReference>
<dbReference type="SUPFAM" id="SSF82171">
    <property type="entry name" value="DPP6 N-terminal domain-like"/>
    <property type="match status" value="1"/>
</dbReference>
<reference evidence="3 4" key="1">
    <citation type="journal article" date="2011" name="Stand. Genomic Sci.">
        <title>Non-contiguous finished genome sequence of Bacteroides coprosuis type strain (PC139).</title>
        <authorList>
            <person name="Land M."/>
            <person name="Held B."/>
            <person name="Gronow S."/>
            <person name="Abt B."/>
            <person name="Lucas S."/>
            <person name="Del Rio T.G."/>
            <person name="Nolan M."/>
            <person name="Tice H."/>
            <person name="Cheng J.F."/>
            <person name="Pitluck S."/>
            <person name="Liolios K."/>
            <person name="Pagani I."/>
            <person name="Ivanova N."/>
            <person name="Mavromatis K."/>
            <person name="Mikhailova N."/>
            <person name="Pati A."/>
            <person name="Tapia R."/>
            <person name="Han C."/>
            <person name="Goodwin L."/>
            <person name="Chen A."/>
            <person name="Palaniappan K."/>
            <person name="Hauser L."/>
            <person name="Brambilla E.M."/>
            <person name="Rohde M."/>
            <person name="Goker M."/>
            <person name="Detter J.C."/>
            <person name="Woyke T."/>
            <person name="Bristow J."/>
            <person name="Eisen J.A."/>
            <person name="Markowitz V."/>
            <person name="Hugenholtz P."/>
            <person name="Kyrpides N.C."/>
            <person name="Klenk H.P."/>
            <person name="Lapidus A."/>
        </authorList>
    </citation>
    <scope>NUCLEOTIDE SEQUENCE</scope>
    <source>
        <strain evidence="3 4">DSM 18011</strain>
    </source>
</reference>
<dbReference type="InterPro" id="IPR050278">
    <property type="entry name" value="Serine_Prot_S9B/DPPIV"/>
</dbReference>
<dbReference type="AlphaFoldDB" id="F3ZUP7"/>
<accession>F3ZUP7</accession>
<dbReference type="PANTHER" id="PTHR11731">
    <property type="entry name" value="PROTEASE FAMILY S9B,C DIPEPTIDYL-PEPTIDASE IV-RELATED"/>
    <property type="match status" value="1"/>
</dbReference>
<evidence type="ECO:0000259" key="2">
    <source>
        <dbReference type="Pfam" id="PF00326"/>
    </source>
</evidence>
<feature type="chain" id="PRO_5003309572" evidence="1">
    <location>
        <begin position="20"/>
        <end position="938"/>
    </location>
</feature>
<sequence length="938" mass="108193">MKKYLLFIFCILLANNGFAQKKPLDHDVYDQWESVRQMRISDNGNYASYFVSPQEGDDVFFLHHLKKKDKTSIDRVSSYFITPNEKFFIGKIKPKFAQAKAHKENKGKKEDAPKDTLIIASLPIHKIDTLGAIKSYKIGEKGNQFYAYQPEKIKEPKDTTDVKDTKTEKEKQVKPLFKEPLVIRELGSAWCDTINYAEKYFFSKNGNQLVVVTSPNKKDTIQTEKQVILYDLINKNKQVLASGYYKYLTPRFNEEGNMLAFLAAKDSVLPTNKNYELLLHRAGSKDCETLIAKDYSENLPENWAFTDNSTLSFSQDGQKIFTSIAPLTLPSDTITYKEEKSALDIWHYQDPNIQPSQLVNRNKEAKRTYTAVLHLNNPHTLLPISTNPFESINRVNRGDADFAIITDRSKHNLESQWGGNSSKDIYKFDYKTRNKKLLLEEYDGYISTSPNGNYLLMYNNEDRNWYTYNLSTDKITNLTSSLNVNFWDEKEDMPMDPYPYGDAGWTKDDKEVLIYDAYDIWKFDASGNKAPLCLTQQKGRANQLKYRHISLDEEQRFFEPKEQLLLSVFNTVNKDMALAQLNIDKAAEPKMLTKQEAISYNKLLKAKDRNDFIFIKSNFVLCPDLYYTNNLFKTSTQLSHINPQKDDYNWGTAELVHWTAFDGQKLDGIVYKPEDFDPNKKYPVMIYFYETHSNNLNAHHMPQPSWSIINISFYVSRGYVVFSPDIHYTAGLPGESAYNCIVSGAEALAKNKWIDKENMAIQGQSWGGYQVAYLVTRTNMFKAAGSGAPVANMTSAFGGIRWGSGTSRQVQYEKGQSRIGGTLWDCPELYILNSPVFRADKIETPLLIMHNDNDGAVPWYQGIEMFMAMRRLQKPVWMLQYNKEEHNLVKRVNRKDLSIRLQQFFDHYLKGDPKPEWMESGVPATRKGKTWGTNLMKH</sequence>
<keyword evidence="1" id="KW-0732">Signal</keyword>
<dbReference type="PANTHER" id="PTHR11731:SF193">
    <property type="entry name" value="DIPEPTIDYL PEPTIDASE 9"/>
    <property type="match status" value="1"/>
</dbReference>
<name>F3ZUP7_9BACE</name>
<dbReference type="eggNOG" id="COG1506">
    <property type="taxonomic scope" value="Bacteria"/>
</dbReference>
<feature type="domain" description="Peptidase S9 prolyl oligopeptidase catalytic" evidence="2">
    <location>
        <begin position="711"/>
        <end position="911"/>
    </location>
</feature>
<evidence type="ECO:0000313" key="3">
    <source>
        <dbReference type="EMBL" id="EGJ71212.1"/>
    </source>
</evidence>
<dbReference type="GO" id="GO:0008239">
    <property type="term" value="F:dipeptidyl-peptidase activity"/>
    <property type="evidence" value="ECO:0007669"/>
    <property type="project" value="TreeGrafter"/>
</dbReference>
<proteinExistence type="predicted"/>
<dbReference type="GO" id="GO:0008236">
    <property type="term" value="F:serine-type peptidase activity"/>
    <property type="evidence" value="ECO:0007669"/>
    <property type="project" value="InterPro"/>
</dbReference>
<keyword evidence="4" id="KW-1185">Reference proteome</keyword>
<protein>
    <submittedName>
        <fullName evidence="3">Peptidase S9 prolyl oligopeptidase active site domain protein</fullName>
    </submittedName>
</protein>